<dbReference type="AlphaFoldDB" id="A0A7Z0QAY6"/>
<accession>A0A7Z0QAY6</accession>
<dbReference type="EMBL" id="JACBFH010000001">
    <property type="protein sequence ID" value="NYY91104.1"/>
    <property type="molecule type" value="Genomic_DNA"/>
</dbReference>
<proteinExistence type="predicted"/>
<dbReference type="EMBL" id="CP088280">
    <property type="protein sequence ID" value="UGX92893.1"/>
    <property type="molecule type" value="Genomic_DNA"/>
</dbReference>
<gene>
    <name evidence="2" type="ORF">G6321_00045920</name>
    <name evidence="1" type="ORF">G6321_22465</name>
</gene>
<dbReference type="Proteomes" id="UP000564836">
    <property type="component" value="Chromosome"/>
</dbReference>
<reference evidence="2 3" key="3">
    <citation type="journal article" date="2022" name="Int. J. Syst. Evol. Microbiol.">
        <title>Strains of Bradyrhizobium barranii sp. nov. associated with legumes native to Canada are symbionts of soybeans and belong to different subspecies (subsp. barranii subsp. nov. and subsp. apii subsp. nov.) and symbiovars (sv. glycinearum and sv. septentrionale).</title>
        <authorList>
            <person name="Bromfield E.S.P."/>
            <person name="Cloutier S."/>
            <person name="Wasai-Hara S."/>
            <person name="Minamisawa K."/>
        </authorList>
    </citation>
    <scope>NUCLEOTIDE SEQUENCE [LARGE SCALE GENOMIC DNA]</scope>
    <source>
        <strain evidence="2 3">323S2</strain>
    </source>
</reference>
<evidence type="ECO:0000313" key="2">
    <source>
        <dbReference type="EMBL" id="UGX92893.1"/>
    </source>
</evidence>
<name>A0A7Z0QAY6_9BRAD</name>
<organism evidence="1">
    <name type="scientific">Bradyrhizobium barranii subsp. barranii</name>
    <dbReference type="NCBI Taxonomy" id="2823807"/>
    <lineage>
        <taxon>Bacteria</taxon>
        <taxon>Pseudomonadati</taxon>
        <taxon>Pseudomonadota</taxon>
        <taxon>Alphaproteobacteria</taxon>
        <taxon>Hyphomicrobiales</taxon>
        <taxon>Nitrobacteraceae</taxon>
        <taxon>Bradyrhizobium</taxon>
        <taxon>Bradyrhizobium barranii</taxon>
    </lineage>
</organism>
<reference evidence="1" key="2">
    <citation type="submission" date="2020-06" db="EMBL/GenBank/DDBJ databases">
        <title>Whole Genome Sequence of Bradyrhizobium sp. Strain 323S2.</title>
        <authorList>
            <person name="Bromfield E.S.P."/>
        </authorList>
    </citation>
    <scope>NUCLEOTIDE SEQUENCE [LARGE SCALE GENOMIC DNA]</scope>
    <source>
        <strain evidence="1">323S2</strain>
    </source>
</reference>
<protein>
    <submittedName>
        <fullName evidence="1">Uncharacterized protein</fullName>
    </submittedName>
</protein>
<evidence type="ECO:0000313" key="1">
    <source>
        <dbReference type="EMBL" id="NYY91104.1"/>
    </source>
</evidence>
<sequence length="313" mass="35436">MDTICRLAGADSLIGPETGRLQQAILDRDTPYLFDHLVRSFSLQGISDRAAWTYMENHDQPGWQDLQRTTSRPPACPKLRGYWSFHGCGYRKGGRTCAEPATLSKCSVPRHDLRNGRLNQTTYSLFLFIRDVMNGDLVDWVDRSLIEASSGTSKDRAARMVRALVEPLRNVYGVSDKVLNMALADILLAAPVSKPLWLETGFSMIAIDTLVHNFLHRTGIQRRLGAKHQFGPACYATDGCDDIIRRIAPQIDARQFNPNYPRNFPRFVQHAIWRYCAQSELNVCNGNNIDDGFRCNNKGCPLFYRCKRVSLHA</sequence>
<evidence type="ECO:0000313" key="3">
    <source>
        <dbReference type="Proteomes" id="UP000564836"/>
    </source>
</evidence>
<reference evidence="2 3" key="1">
    <citation type="journal article" date="2017" name="Syst. Appl. Microbiol.">
        <title>Soybeans inoculated with root zone soils of Canadian native legumes harbour diverse and novel Bradyrhizobium spp. that possess agricultural potential.</title>
        <authorList>
            <person name="Bromfield E.S.P."/>
            <person name="Cloutier S."/>
            <person name="Tambong J.T."/>
            <person name="Tran Thi T.V."/>
        </authorList>
    </citation>
    <scope>NUCLEOTIDE SEQUENCE [LARGE SCALE GENOMIC DNA]</scope>
    <source>
        <strain evidence="2 3">323S2</strain>
    </source>
</reference>
<dbReference type="RefSeq" id="WP_180672125.1">
    <property type="nucleotide sequence ID" value="NZ_CP088280.1"/>
</dbReference>